<evidence type="ECO:0000256" key="2">
    <source>
        <dbReference type="ARBA" id="ARBA00022448"/>
    </source>
</evidence>
<reference evidence="7 8" key="2">
    <citation type="journal article" date="1996" name="DNA Res.">
        <title>Sequence analysis of the genome of the unicellular cyanobacterium Synechocystis sp. strain PCC6803. II. Sequence determination of the entire genome and assignment of potential protein-coding regions.</title>
        <authorList>
            <person name="Kaneko T."/>
            <person name="Sato S."/>
            <person name="Kotani H."/>
            <person name="Tanaka A."/>
            <person name="Asamizu E."/>
            <person name="Nakamura Y."/>
            <person name="Miyajima N."/>
            <person name="Hirosawa M."/>
            <person name="Sugiura M."/>
            <person name="Sasamoto S."/>
            <person name="Kimura T."/>
            <person name="Hosouchi T."/>
            <person name="Matsuno A."/>
            <person name="Muraki A."/>
            <person name="Nakazaki N."/>
            <person name="Naruo K."/>
            <person name="Okumura S."/>
            <person name="Shimpo S."/>
            <person name="Takeuchi C."/>
            <person name="Wada T."/>
            <person name="Watanabe A."/>
            <person name="Yamada M."/>
            <person name="Yasuda M."/>
            <person name="Tabata S."/>
        </authorList>
    </citation>
    <scope>NUCLEOTIDE SEQUENCE [LARGE SCALE GENOMIC DNA]</scope>
    <source>
        <strain evidence="8">ATCC 27184 / PCC 6803 / Kazusa</strain>
    </source>
</reference>
<dbReference type="PANTHER" id="PTHR43335">
    <property type="entry name" value="ABC TRANSPORTER, ATP-BINDING PROTEIN"/>
    <property type="match status" value="1"/>
</dbReference>
<protein>
    <submittedName>
        <fullName evidence="7">ABC transporter</fullName>
    </submittedName>
</protein>
<dbReference type="InterPro" id="IPR027417">
    <property type="entry name" value="P-loop_NTPase"/>
</dbReference>
<dbReference type="SUPFAM" id="SSF52540">
    <property type="entry name" value="P-loop containing nucleoside triphosphate hydrolases"/>
    <property type="match status" value="1"/>
</dbReference>
<comment type="similarity">
    <text evidence="1">Belongs to the ABC transporter superfamily.</text>
</comment>
<feature type="region of interest" description="Disordered" evidence="5">
    <location>
        <begin position="317"/>
        <end position="342"/>
    </location>
</feature>
<dbReference type="KEGG" id="syn:sll0489"/>
<dbReference type="PhylomeDB" id="Q55816"/>
<reference evidence="7 8" key="1">
    <citation type="journal article" date="1995" name="DNA Res.">
        <title>Sequence analysis of the genome of the unicellular cyanobacterium Synechocystis sp. strain PCC6803. I. Sequence features in the 1 Mb region from map positions 64% to 92% of the genome.</title>
        <authorList>
            <person name="Kaneko T."/>
            <person name="Tanaka A."/>
            <person name="Sato S."/>
            <person name="Kotani H."/>
            <person name="Sazuka T."/>
            <person name="Miyajima N."/>
            <person name="Sugiura M."/>
            <person name="Tabata S."/>
        </authorList>
    </citation>
    <scope>NUCLEOTIDE SEQUENCE [LARGE SCALE GENOMIC DNA]</scope>
    <source>
        <strain evidence="8">ATCC 27184 / PCC 6803 / Kazusa</strain>
    </source>
</reference>
<dbReference type="PaxDb" id="1148-1001733"/>
<sequence>MIEVEHLSKVYGSTTAIQNVDFSVQKGEILGFLGPNGAGKTTTMRILAGYIPATTGTVRVAGFDVHEQSLAVRKRIGYLPENPPLYGDMTVASFLNFVASIKGVKPGDRRQRVIWAMERCQLTEKRKVLIRKLSKGFKQRVGIAQAIVHDPAVIILDEPTVGLDPKQIIEVRNLIKSLAEDHTIILSTHILPEVSMTCDRVTIINQGRVVATNTPDNLLAELKGNLSYQLEVAGAEGMAIAHCLQSLPGVEEVQTKTHPQQQERQQILVRSNQLEELGQQLAQAIVTQGWDLYEMQRLRPTLEDVFLNLITSEAVDEEMAVELPEEKPENPEESNKNSENAQ</sequence>
<evidence type="ECO:0000256" key="3">
    <source>
        <dbReference type="ARBA" id="ARBA00022741"/>
    </source>
</evidence>
<evidence type="ECO:0000259" key="6">
    <source>
        <dbReference type="PROSITE" id="PS50893"/>
    </source>
</evidence>
<dbReference type="STRING" id="1148.gene:10500074"/>
<dbReference type="PROSITE" id="PS50893">
    <property type="entry name" value="ABC_TRANSPORTER_2"/>
    <property type="match status" value="1"/>
</dbReference>
<dbReference type="PIR" id="S76626">
    <property type="entry name" value="S76626"/>
</dbReference>
<dbReference type="CDD" id="cd03230">
    <property type="entry name" value="ABC_DR_subfamily_A"/>
    <property type="match status" value="1"/>
</dbReference>
<dbReference type="PANTHER" id="PTHR43335:SF4">
    <property type="entry name" value="ABC TRANSPORTER, ATP-BINDING PROTEIN"/>
    <property type="match status" value="1"/>
</dbReference>
<proteinExistence type="inferred from homology"/>
<dbReference type="AlphaFoldDB" id="Q55816"/>
<dbReference type="Gene3D" id="3.40.50.300">
    <property type="entry name" value="P-loop containing nucleotide triphosphate hydrolases"/>
    <property type="match status" value="1"/>
</dbReference>
<dbReference type="GO" id="GO:0005524">
    <property type="term" value="F:ATP binding"/>
    <property type="evidence" value="ECO:0007669"/>
    <property type="project" value="UniProtKB-KW"/>
</dbReference>
<keyword evidence="8" id="KW-1185">Reference proteome</keyword>
<name>Q55816_SYNY3</name>
<feature type="domain" description="ABC transporter" evidence="6">
    <location>
        <begin position="2"/>
        <end position="231"/>
    </location>
</feature>
<evidence type="ECO:0000313" key="8">
    <source>
        <dbReference type="Proteomes" id="UP000001425"/>
    </source>
</evidence>
<keyword evidence="4" id="KW-0067">ATP-binding</keyword>
<dbReference type="Pfam" id="PF00005">
    <property type="entry name" value="ABC_tran"/>
    <property type="match status" value="1"/>
</dbReference>
<gene>
    <name evidence="7" type="ordered locus">sll0489</name>
</gene>
<dbReference type="InParanoid" id="Q55816"/>
<dbReference type="eggNOG" id="COG1131">
    <property type="taxonomic scope" value="Bacteria"/>
</dbReference>
<keyword evidence="2" id="KW-0813">Transport</keyword>
<feature type="compositionally biased region" description="Basic and acidic residues" evidence="5">
    <location>
        <begin position="324"/>
        <end position="336"/>
    </location>
</feature>
<dbReference type="InterPro" id="IPR003593">
    <property type="entry name" value="AAA+_ATPase"/>
</dbReference>
<dbReference type="EnsemblBacteria" id="BAA10570">
    <property type="protein sequence ID" value="BAA10570"/>
    <property type="gene ID" value="BAA10570"/>
</dbReference>
<evidence type="ECO:0000256" key="4">
    <source>
        <dbReference type="ARBA" id="ARBA00022840"/>
    </source>
</evidence>
<evidence type="ECO:0000313" key="7">
    <source>
        <dbReference type="EMBL" id="BAA10570.1"/>
    </source>
</evidence>
<dbReference type="InterPro" id="IPR003439">
    <property type="entry name" value="ABC_transporter-like_ATP-bd"/>
</dbReference>
<evidence type="ECO:0000256" key="5">
    <source>
        <dbReference type="SAM" id="MobiDB-lite"/>
    </source>
</evidence>
<accession>Q55816</accession>
<keyword evidence="3" id="KW-0547">Nucleotide-binding</keyword>
<dbReference type="Proteomes" id="UP000001425">
    <property type="component" value="Chromosome"/>
</dbReference>
<evidence type="ECO:0000256" key="1">
    <source>
        <dbReference type="ARBA" id="ARBA00005417"/>
    </source>
</evidence>
<dbReference type="GO" id="GO:0016887">
    <property type="term" value="F:ATP hydrolysis activity"/>
    <property type="evidence" value="ECO:0007669"/>
    <property type="project" value="InterPro"/>
</dbReference>
<dbReference type="EMBL" id="BA000022">
    <property type="protein sequence ID" value="BAA10570.1"/>
    <property type="molecule type" value="Genomic_DNA"/>
</dbReference>
<organism evidence="7 8">
    <name type="scientific">Synechocystis sp. (strain ATCC 27184 / PCC 6803 / Kazusa)</name>
    <dbReference type="NCBI Taxonomy" id="1111708"/>
    <lineage>
        <taxon>Bacteria</taxon>
        <taxon>Bacillati</taxon>
        <taxon>Cyanobacteriota</taxon>
        <taxon>Cyanophyceae</taxon>
        <taxon>Synechococcales</taxon>
        <taxon>Merismopediaceae</taxon>
        <taxon>Synechocystis</taxon>
    </lineage>
</organism>
<dbReference type="SMART" id="SM00382">
    <property type="entry name" value="AAA"/>
    <property type="match status" value="1"/>
</dbReference>